<comment type="caution">
    <text evidence="1">The sequence shown here is derived from an EMBL/GenBank/DDBJ whole genome shotgun (WGS) entry which is preliminary data.</text>
</comment>
<sequence>MRSKWVYAPQMPVPTVPTPMPMSDVQARMSASRMTPQAPVSTATGMSMAAIPSYGGVSIQVPNEGSGALHRECSRVFYPPFQPLIVLTTGWEVLLERSTHWLPSRLGEVVRCSEDKRGTRGQQPSVPLQERPLGARVARLLDKEEDIQNYPLIGIPNELRSAVKVIVPFHSDTDTSERAAAFWRFIEKCTNGVDSQMRLTAFEQCLQGKAGQKWWCNSRIDSFDTRRVRFHSDFICQKPAQLWNRLKTAKRNRGKSAEKWRHRISTMCVAIDYNEPRMRFEFFLDGLRNKQMRAMLNSSIPEACALLLYTNLHLPVEEEEEFAGDGTVQASAKGTTSTQAQMLQQMQMMN</sequence>
<evidence type="ECO:0000313" key="1">
    <source>
        <dbReference type="EMBL" id="KAG2824022.1"/>
    </source>
</evidence>
<gene>
    <name evidence="1" type="ORF">PC113_g22099</name>
</gene>
<reference evidence="1" key="1">
    <citation type="submission" date="2018-10" db="EMBL/GenBank/DDBJ databases">
        <title>Effector identification in a new, highly contiguous assembly of the strawberry crown rot pathogen Phytophthora cactorum.</title>
        <authorList>
            <person name="Armitage A.D."/>
            <person name="Nellist C.F."/>
            <person name="Bates H."/>
            <person name="Vickerstaff R.J."/>
            <person name="Harrison R.J."/>
        </authorList>
    </citation>
    <scope>NUCLEOTIDE SEQUENCE</scope>
    <source>
        <strain evidence="1">15-7</strain>
    </source>
</reference>
<evidence type="ECO:0000313" key="2">
    <source>
        <dbReference type="Proteomes" id="UP000735874"/>
    </source>
</evidence>
<protein>
    <submittedName>
        <fullName evidence="1">Uncharacterized protein</fullName>
    </submittedName>
</protein>
<dbReference type="AlphaFoldDB" id="A0A8T0XYW0"/>
<dbReference type="VEuPathDB" id="FungiDB:PC110_g21424"/>
<dbReference type="EMBL" id="RCMG01001582">
    <property type="protein sequence ID" value="KAG2824022.1"/>
    <property type="molecule type" value="Genomic_DNA"/>
</dbReference>
<name>A0A8T0XYW0_9STRA</name>
<organism evidence="1 2">
    <name type="scientific">Phytophthora cactorum</name>
    <dbReference type="NCBI Taxonomy" id="29920"/>
    <lineage>
        <taxon>Eukaryota</taxon>
        <taxon>Sar</taxon>
        <taxon>Stramenopiles</taxon>
        <taxon>Oomycota</taxon>
        <taxon>Peronosporomycetes</taxon>
        <taxon>Peronosporales</taxon>
        <taxon>Peronosporaceae</taxon>
        <taxon>Phytophthora</taxon>
    </lineage>
</organism>
<proteinExistence type="predicted"/>
<dbReference type="Proteomes" id="UP000735874">
    <property type="component" value="Unassembled WGS sequence"/>
</dbReference>
<accession>A0A8T0XYW0</accession>